<evidence type="ECO:0000256" key="3">
    <source>
        <dbReference type="ARBA" id="ARBA00022475"/>
    </source>
</evidence>
<feature type="transmembrane region" description="Helical" evidence="7">
    <location>
        <begin position="284"/>
        <end position="306"/>
    </location>
</feature>
<feature type="domain" description="Major facilitator superfamily (MFS) profile" evidence="8">
    <location>
        <begin position="1"/>
        <end position="404"/>
    </location>
</feature>
<dbReference type="PRINTS" id="PR01035">
    <property type="entry name" value="TCRTETA"/>
</dbReference>
<feature type="transmembrane region" description="Helical" evidence="7">
    <location>
        <begin position="92"/>
        <end position="117"/>
    </location>
</feature>
<dbReference type="GeneID" id="92851999"/>
<dbReference type="PANTHER" id="PTHR43266:SF2">
    <property type="entry name" value="MAJOR FACILITATOR SUPERFAMILY (MFS) PROFILE DOMAIN-CONTAINING PROTEIN"/>
    <property type="match status" value="1"/>
</dbReference>
<keyword evidence="3" id="KW-1003">Cell membrane</keyword>
<evidence type="ECO:0000313" key="9">
    <source>
        <dbReference type="EMBL" id="ASB87614.1"/>
    </source>
</evidence>
<feature type="transmembrane region" description="Helical" evidence="7">
    <location>
        <begin position="21"/>
        <end position="43"/>
    </location>
</feature>
<evidence type="ECO:0000313" key="10">
    <source>
        <dbReference type="Proteomes" id="UP000196877"/>
    </source>
</evidence>
<keyword evidence="6 7" id="KW-0472">Membrane</keyword>
<dbReference type="InterPro" id="IPR001958">
    <property type="entry name" value="Tet-R_TetA/multi-R_MdtG-like"/>
</dbReference>
<feature type="transmembrane region" description="Helical" evidence="7">
    <location>
        <begin position="49"/>
        <end position="71"/>
    </location>
</feature>
<protein>
    <submittedName>
        <fullName evidence="9">MFS-type transporter YfiS</fullName>
    </submittedName>
</protein>
<accession>A0ABM6LEZ5</accession>
<name>A0ABM6LEZ5_9BACI</name>
<feature type="transmembrane region" description="Helical" evidence="7">
    <location>
        <begin position="347"/>
        <end position="369"/>
    </location>
</feature>
<proteinExistence type="predicted"/>
<feature type="transmembrane region" description="Helical" evidence="7">
    <location>
        <begin position="381"/>
        <end position="400"/>
    </location>
</feature>
<dbReference type="InterPro" id="IPR020846">
    <property type="entry name" value="MFS_dom"/>
</dbReference>
<dbReference type="EMBL" id="CP021920">
    <property type="protein sequence ID" value="ASB87614.1"/>
    <property type="molecule type" value="Genomic_DNA"/>
</dbReference>
<evidence type="ECO:0000256" key="1">
    <source>
        <dbReference type="ARBA" id="ARBA00004651"/>
    </source>
</evidence>
<dbReference type="PROSITE" id="PS50850">
    <property type="entry name" value="MFS"/>
    <property type="match status" value="1"/>
</dbReference>
<evidence type="ECO:0000256" key="2">
    <source>
        <dbReference type="ARBA" id="ARBA00022448"/>
    </source>
</evidence>
<keyword evidence="10" id="KW-1185">Reference proteome</keyword>
<feature type="transmembrane region" description="Helical" evidence="7">
    <location>
        <begin position="257"/>
        <end position="277"/>
    </location>
</feature>
<feature type="transmembrane region" description="Helical" evidence="7">
    <location>
        <begin position="220"/>
        <end position="237"/>
    </location>
</feature>
<evidence type="ECO:0000256" key="7">
    <source>
        <dbReference type="SAM" id="Phobius"/>
    </source>
</evidence>
<evidence type="ECO:0000256" key="5">
    <source>
        <dbReference type="ARBA" id="ARBA00022989"/>
    </source>
</evidence>
<dbReference type="InterPro" id="IPR036259">
    <property type="entry name" value="MFS_trans_sf"/>
</dbReference>
<dbReference type="Proteomes" id="UP000196877">
    <property type="component" value="Chromosome"/>
</dbReference>
<dbReference type="InterPro" id="IPR011701">
    <property type="entry name" value="MFS"/>
</dbReference>
<evidence type="ECO:0000259" key="8">
    <source>
        <dbReference type="PROSITE" id="PS50850"/>
    </source>
</evidence>
<feature type="transmembrane region" description="Helical" evidence="7">
    <location>
        <begin position="167"/>
        <end position="186"/>
    </location>
</feature>
<comment type="subcellular location">
    <subcellularLocation>
        <location evidence="1">Cell membrane</location>
        <topology evidence="1">Multi-pass membrane protein</topology>
    </subcellularLocation>
</comment>
<dbReference type="Pfam" id="PF07690">
    <property type="entry name" value="MFS_1"/>
    <property type="match status" value="1"/>
</dbReference>
<evidence type="ECO:0000256" key="6">
    <source>
        <dbReference type="ARBA" id="ARBA00023136"/>
    </source>
</evidence>
<dbReference type="RefSeq" id="WP_006639877.1">
    <property type="nucleotide sequence ID" value="NZ_CABJEH010000007.1"/>
</dbReference>
<dbReference type="SUPFAM" id="SSF103473">
    <property type="entry name" value="MFS general substrate transporter"/>
    <property type="match status" value="1"/>
</dbReference>
<dbReference type="PANTHER" id="PTHR43266">
    <property type="entry name" value="MACROLIDE-EFFLUX PROTEIN"/>
    <property type="match status" value="1"/>
</dbReference>
<evidence type="ECO:0000256" key="4">
    <source>
        <dbReference type="ARBA" id="ARBA00022692"/>
    </source>
</evidence>
<dbReference type="CDD" id="cd06173">
    <property type="entry name" value="MFS_MefA_like"/>
    <property type="match status" value="1"/>
</dbReference>
<dbReference type="Gene3D" id="1.20.1250.20">
    <property type="entry name" value="MFS general substrate transporter like domains"/>
    <property type="match status" value="1"/>
</dbReference>
<sequence>MSVENRLGLNKPFNILIGSQILSNFADWIQLLAVLSLAGFQFHASSLEMSALMICFAVPAIGIGPLAGVLADRYNRKTIMMISEIGRSCIAFMMLFAGSIWHIYVLLLLLSSCSAFFTPAKNGKLKEIIPGPNMQQAVSVSGMVDQGSKILGPALGGGLIAAFGIDLSFYFNAALFLFSGLLLSALPKDRFFERIDAEGKPRVRMLAGFTQGLVLIQKNSLLLTGLAVSFFVILVLQMADSQIAVLIRELPGAPAELLGFCMAASGTGMLSMTALLGKITIRSFLSCFITGSMLLGISIGSAPLITGRTEEWLYILFPIVFLIGGAGFTLVYIPFHILTQQTVDSAYIGRVFGTVQSLTTLGSVAGMAGGGLLAQWAGVKSAFILSGSLLTAFGAAIMIWSKERGASIVTETHEGTERQTED</sequence>
<gene>
    <name evidence="9" type="ORF">S101395_01060</name>
</gene>
<feature type="transmembrane region" description="Helical" evidence="7">
    <location>
        <begin position="312"/>
        <end position="335"/>
    </location>
</feature>
<keyword evidence="5 7" id="KW-1133">Transmembrane helix</keyword>
<organism evidence="9 10">
    <name type="scientific">Bacillus sonorensis</name>
    <dbReference type="NCBI Taxonomy" id="119858"/>
    <lineage>
        <taxon>Bacteria</taxon>
        <taxon>Bacillati</taxon>
        <taxon>Bacillota</taxon>
        <taxon>Bacilli</taxon>
        <taxon>Bacillales</taxon>
        <taxon>Bacillaceae</taxon>
        <taxon>Bacillus</taxon>
    </lineage>
</organism>
<keyword evidence="2" id="KW-0813">Transport</keyword>
<reference evidence="9 10" key="1">
    <citation type="submission" date="2017-06" db="EMBL/GenBank/DDBJ databases">
        <title>Genome sequence of Bacillus sonorensis strain SRCM101395.</title>
        <authorList>
            <person name="Cho S.H."/>
        </authorList>
    </citation>
    <scope>NUCLEOTIDE SEQUENCE [LARGE SCALE GENOMIC DNA]</scope>
    <source>
        <strain evidence="9 10">SRCM101395</strain>
    </source>
</reference>
<keyword evidence="4 7" id="KW-0812">Transmembrane</keyword>